<dbReference type="InterPro" id="IPR016160">
    <property type="entry name" value="Ald_DH_CS_CYS"/>
</dbReference>
<dbReference type="Proteomes" id="UP000887566">
    <property type="component" value="Unplaced"/>
</dbReference>
<evidence type="ECO:0000256" key="2">
    <source>
        <dbReference type="ARBA" id="ARBA00023002"/>
    </source>
</evidence>
<dbReference type="InterPro" id="IPR012394">
    <property type="entry name" value="Aldehyde_DH_NAD(P)"/>
</dbReference>
<keyword evidence="7" id="KW-1185">Reference proteome</keyword>
<evidence type="ECO:0000256" key="3">
    <source>
        <dbReference type="ARBA" id="ARBA00023027"/>
    </source>
</evidence>
<dbReference type="InterPro" id="IPR016163">
    <property type="entry name" value="Ald_DH_C"/>
</dbReference>
<dbReference type="FunFam" id="3.40.309.10:FF:000003">
    <property type="entry name" value="Aldehyde dehydrogenase"/>
    <property type="match status" value="1"/>
</dbReference>
<feature type="active site" evidence="5">
    <location>
        <position position="246"/>
    </location>
</feature>
<feature type="active site" evidence="5">
    <location>
        <position position="212"/>
    </location>
</feature>
<feature type="domain" description="Aldehyde dehydrogenase" evidence="6">
    <location>
        <begin position="4"/>
        <end position="430"/>
    </location>
</feature>
<evidence type="ECO:0000256" key="4">
    <source>
        <dbReference type="PIRNR" id="PIRNR036492"/>
    </source>
</evidence>
<dbReference type="PANTHER" id="PTHR43570">
    <property type="entry name" value="ALDEHYDE DEHYDROGENASE"/>
    <property type="match status" value="1"/>
</dbReference>
<dbReference type="AlphaFoldDB" id="A0A914VJB9"/>
<proteinExistence type="inferred from homology"/>
<dbReference type="SUPFAM" id="SSF53720">
    <property type="entry name" value="ALDH-like"/>
    <property type="match status" value="1"/>
</dbReference>
<reference evidence="8" key="1">
    <citation type="submission" date="2022-11" db="UniProtKB">
        <authorList>
            <consortium name="WormBaseParasite"/>
        </authorList>
    </citation>
    <scope>IDENTIFICATION</scope>
</reference>
<dbReference type="Pfam" id="PF00171">
    <property type="entry name" value="Aldedh"/>
    <property type="match status" value="1"/>
</dbReference>
<evidence type="ECO:0000313" key="7">
    <source>
        <dbReference type="Proteomes" id="UP000887566"/>
    </source>
</evidence>
<name>A0A914VJB9_9BILA</name>
<evidence type="ECO:0000259" key="6">
    <source>
        <dbReference type="Pfam" id="PF00171"/>
    </source>
</evidence>
<dbReference type="PROSITE" id="PS00070">
    <property type="entry name" value="ALDEHYDE_DEHYDR_CYS"/>
    <property type="match status" value="1"/>
</dbReference>
<dbReference type="InterPro" id="IPR016162">
    <property type="entry name" value="Ald_DH_N"/>
</dbReference>
<evidence type="ECO:0000313" key="8">
    <source>
        <dbReference type="WBParaSite" id="PSAMB.scaffold2105size25369.g16373.t1"/>
    </source>
</evidence>
<dbReference type="FunFam" id="3.40.605.10:FF:000004">
    <property type="entry name" value="Aldehyde dehydrogenase"/>
    <property type="match status" value="1"/>
</dbReference>
<dbReference type="GO" id="GO:0005737">
    <property type="term" value="C:cytoplasm"/>
    <property type="evidence" value="ECO:0007669"/>
    <property type="project" value="TreeGrafter"/>
</dbReference>
<comment type="similarity">
    <text evidence="1 4">Belongs to the aldehyde dehydrogenase family.</text>
</comment>
<dbReference type="GO" id="GO:0004029">
    <property type="term" value="F:aldehyde dehydrogenase (NAD+) activity"/>
    <property type="evidence" value="ECO:0007669"/>
    <property type="project" value="TreeGrafter"/>
</dbReference>
<organism evidence="7 8">
    <name type="scientific">Plectus sambesii</name>
    <dbReference type="NCBI Taxonomy" id="2011161"/>
    <lineage>
        <taxon>Eukaryota</taxon>
        <taxon>Metazoa</taxon>
        <taxon>Ecdysozoa</taxon>
        <taxon>Nematoda</taxon>
        <taxon>Chromadorea</taxon>
        <taxon>Plectida</taxon>
        <taxon>Plectina</taxon>
        <taxon>Plectoidea</taxon>
        <taxon>Plectidae</taxon>
        <taxon>Plectus</taxon>
    </lineage>
</organism>
<keyword evidence="2 4" id="KW-0560">Oxidoreductase</keyword>
<dbReference type="Gene3D" id="3.40.605.10">
    <property type="entry name" value="Aldehyde Dehydrogenase, Chain A, domain 1"/>
    <property type="match status" value="1"/>
</dbReference>
<dbReference type="InterPro" id="IPR015590">
    <property type="entry name" value="Aldehyde_DH_dom"/>
</dbReference>
<dbReference type="PANTHER" id="PTHR43570:SF16">
    <property type="entry name" value="ALDEHYDE DEHYDROGENASE TYPE III, ISOFORM Q"/>
    <property type="match status" value="1"/>
</dbReference>
<accession>A0A914VJB9</accession>
<protein>
    <recommendedName>
        <fullName evidence="4">Aldehyde dehydrogenase</fullName>
    </recommendedName>
</protein>
<dbReference type="WBParaSite" id="PSAMB.scaffold2105size25369.g16373.t1">
    <property type="protein sequence ID" value="PSAMB.scaffold2105size25369.g16373.t1"/>
    <property type="gene ID" value="PSAMB.scaffold2105size25369.g16373"/>
</dbReference>
<keyword evidence="3" id="KW-0520">NAD</keyword>
<evidence type="ECO:0000256" key="5">
    <source>
        <dbReference type="PIRSR" id="PIRSR036492-1"/>
    </source>
</evidence>
<sequence length="470" mass="52222">MAEAAYAQLVKDARVTFARGRTLPVEYRKEQLVKLRDLISENEEALYEAVYKDVRRPKAEAINFETLMLLNEINTAIAEVKNWSKPTKVSRNVLQLTDSAYLHKDPLGVVLIIGAWNYPINLLLAPLIGAIAAGNCVILKPSEVSQHTAELLAQLIPKYLDSEAIKVVTGGVEETTALLKQRFDHIFYTGSTAVGKVIMRAAAEHLTPVTLELGGKCPVIVEKSVDLGIVARRVAWGKFSSCGQTCVGVDYLLCPPELKPKLIEELKKVLKEFYGDDVKASQDYCRFATDRHFDRVMGLLNATKGTVVHGGSHDKADLFLEPTIVDNVEADDPLMQEEIFGPILPIVNIADTKAAVAHINAREKPLALYMFSSDQASIDYVLNSTSSGNVTINDTMMHMSLDTLPFGGVGNSGHGRYHGKFSFDCFTHEKGVLHRPTGVEKMIWMRYPPFDEKKIYWAKMAITKRKIPFL</sequence>
<dbReference type="InterPro" id="IPR016161">
    <property type="entry name" value="Ald_DH/histidinol_DH"/>
</dbReference>
<evidence type="ECO:0000256" key="1">
    <source>
        <dbReference type="ARBA" id="ARBA00009986"/>
    </source>
</evidence>
<dbReference type="PIRSF" id="PIRSF036492">
    <property type="entry name" value="ALDH"/>
    <property type="match status" value="1"/>
</dbReference>
<dbReference type="Gene3D" id="3.40.309.10">
    <property type="entry name" value="Aldehyde Dehydrogenase, Chain A, domain 2"/>
    <property type="match status" value="1"/>
</dbReference>
<dbReference type="GO" id="GO:0006081">
    <property type="term" value="P:aldehyde metabolic process"/>
    <property type="evidence" value="ECO:0007669"/>
    <property type="project" value="InterPro"/>
</dbReference>